<gene>
    <name evidence="4" type="ORF">FCC1311_090682</name>
</gene>
<evidence type="ECO:0000313" key="4">
    <source>
        <dbReference type="EMBL" id="GBG32843.1"/>
    </source>
</evidence>
<keyword evidence="2" id="KW-0472">Membrane</keyword>
<keyword evidence="2" id="KW-0812">Transmembrane</keyword>
<dbReference type="Proteomes" id="UP000241890">
    <property type="component" value="Unassembled WGS sequence"/>
</dbReference>
<feature type="transmembrane region" description="Helical" evidence="2">
    <location>
        <begin position="33"/>
        <end position="59"/>
    </location>
</feature>
<comment type="caution">
    <text evidence="4">The sequence shown here is derived from an EMBL/GenBank/DDBJ whole genome shotgun (WGS) entry which is preliminary data.</text>
</comment>
<keyword evidence="5" id="KW-1185">Reference proteome</keyword>
<proteinExistence type="predicted"/>
<protein>
    <submittedName>
        <fullName evidence="4">Uncharacterized protein</fullName>
    </submittedName>
</protein>
<dbReference type="InterPro" id="IPR036259">
    <property type="entry name" value="MFS_trans_sf"/>
</dbReference>
<keyword evidence="3" id="KW-0732">Signal</keyword>
<evidence type="ECO:0000256" key="2">
    <source>
        <dbReference type="SAM" id="Phobius"/>
    </source>
</evidence>
<organism evidence="4 5">
    <name type="scientific">Hondaea fermentalgiana</name>
    <dbReference type="NCBI Taxonomy" id="2315210"/>
    <lineage>
        <taxon>Eukaryota</taxon>
        <taxon>Sar</taxon>
        <taxon>Stramenopiles</taxon>
        <taxon>Bigyra</taxon>
        <taxon>Labyrinthulomycetes</taxon>
        <taxon>Thraustochytrida</taxon>
        <taxon>Thraustochytriidae</taxon>
        <taxon>Hondaea</taxon>
    </lineage>
</organism>
<sequence>MSSLVLAALAGCTGVASASLAVSAYGTLLPVLATGFGIHVLDALFVCFVVDCVNGALVCARYRQRLTARTIWPMLSGACIAVTAAVLVATSFGIELLRSHEGKLKGGVAITDFIMGFGFMVRYYRHRNGSIPNSDTASMDMGSALLHHEDEAVELIESESTTSYDANEDLHEHNVGALEDATPSADVVIEASDDESEGGDHDEAGVPSTRLPASRTNAEDDAFVEIMDEVLEDEASCVKTMLTKARIFTLGVAEPKTCFTFLYLAFLGSLSGMIGFGGGNAFAIYYIIVYKWSTITATCASAFISGFMTFGLLVCFLASGVVHLDQIVHLLIIALPCDMAAVLLTSHYAKNMSEQAICFLVSMLFFGIGTFVVIFSAVHGPSANVPP</sequence>
<dbReference type="AlphaFoldDB" id="A0A2R5GVZ7"/>
<dbReference type="SUPFAM" id="SSF103473">
    <property type="entry name" value="MFS general substrate transporter"/>
    <property type="match status" value="1"/>
</dbReference>
<accession>A0A2R5GVZ7</accession>
<feature type="transmembrane region" description="Helical" evidence="2">
    <location>
        <begin position="327"/>
        <end position="345"/>
    </location>
</feature>
<keyword evidence="2" id="KW-1133">Transmembrane helix</keyword>
<feature type="transmembrane region" description="Helical" evidence="2">
    <location>
        <begin position="302"/>
        <end position="321"/>
    </location>
</feature>
<feature type="chain" id="PRO_5015341720" evidence="3">
    <location>
        <begin position="19"/>
        <end position="387"/>
    </location>
</feature>
<evidence type="ECO:0000256" key="1">
    <source>
        <dbReference type="SAM" id="MobiDB-lite"/>
    </source>
</evidence>
<feature type="signal peptide" evidence="3">
    <location>
        <begin position="1"/>
        <end position="18"/>
    </location>
</feature>
<dbReference type="EMBL" id="BEYU01000133">
    <property type="protein sequence ID" value="GBG32843.1"/>
    <property type="molecule type" value="Genomic_DNA"/>
</dbReference>
<feature type="region of interest" description="Disordered" evidence="1">
    <location>
        <begin position="192"/>
        <end position="214"/>
    </location>
</feature>
<dbReference type="InParanoid" id="A0A2R5GVZ7"/>
<feature type="transmembrane region" description="Helical" evidence="2">
    <location>
        <begin position="272"/>
        <end position="290"/>
    </location>
</feature>
<feature type="transmembrane region" description="Helical" evidence="2">
    <location>
        <begin position="357"/>
        <end position="378"/>
    </location>
</feature>
<name>A0A2R5GVZ7_9STRA</name>
<feature type="transmembrane region" description="Helical" evidence="2">
    <location>
        <begin position="71"/>
        <end position="94"/>
    </location>
</feature>
<evidence type="ECO:0000256" key="3">
    <source>
        <dbReference type="SAM" id="SignalP"/>
    </source>
</evidence>
<evidence type="ECO:0000313" key="5">
    <source>
        <dbReference type="Proteomes" id="UP000241890"/>
    </source>
</evidence>
<reference evidence="4 5" key="1">
    <citation type="submission" date="2017-12" db="EMBL/GenBank/DDBJ databases">
        <title>Sequencing, de novo assembly and annotation of complete genome of a new Thraustochytrid species, strain FCC1311.</title>
        <authorList>
            <person name="Sedici K."/>
            <person name="Godart F."/>
            <person name="Aiese Cigliano R."/>
            <person name="Sanseverino W."/>
            <person name="Barakat M."/>
            <person name="Ortet P."/>
            <person name="Marechal E."/>
            <person name="Cagnac O."/>
            <person name="Amato A."/>
        </authorList>
    </citation>
    <scope>NUCLEOTIDE SEQUENCE [LARGE SCALE GENOMIC DNA]</scope>
</reference>